<dbReference type="AlphaFoldDB" id="A0A0G0VF00"/>
<accession>A0A0G0VF00</accession>
<name>A0A0G0VF00_9BACT</name>
<protein>
    <submittedName>
        <fullName evidence="1">Uncharacterized protein</fullName>
    </submittedName>
</protein>
<evidence type="ECO:0000313" key="2">
    <source>
        <dbReference type="Proteomes" id="UP000033930"/>
    </source>
</evidence>
<sequence>MKMTFTLEQVPNPLAVLRRAGYSPFTDPGTKKESFTLKPTAGFYPRFHLYLGNEQGKVIFDLHLDQKKPGYGSNHMHNGEYDSPTVQKELMRIAGWVNYEAKNREK</sequence>
<proteinExistence type="predicted"/>
<dbReference type="Proteomes" id="UP000033930">
    <property type="component" value="Unassembled WGS sequence"/>
</dbReference>
<gene>
    <name evidence="1" type="ORF">UU50_C0006G0026</name>
</gene>
<evidence type="ECO:0000313" key="1">
    <source>
        <dbReference type="EMBL" id="KKR99423.1"/>
    </source>
</evidence>
<dbReference type="EMBL" id="LCAW01000006">
    <property type="protein sequence ID" value="KKR99423.1"/>
    <property type="molecule type" value="Genomic_DNA"/>
</dbReference>
<reference evidence="1 2" key="1">
    <citation type="journal article" date="2015" name="Nature">
        <title>rRNA introns, odd ribosomes, and small enigmatic genomes across a large radiation of phyla.</title>
        <authorList>
            <person name="Brown C.T."/>
            <person name="Hug L.A."/>
            <person name="Thomas B.C."/>
            <person name="Sharon I."/>
            <person name="Castelle C.J."/>
            <person name="Singh A."/>
            <person name="Wilkins M.J."/>
            <person name="Williams K.H."/>
            <person name="Banfield J.F."/>
        </authorList>
    </citation>
    <scope>NUCLEOTIDE SEQUENCE [LARGE SCALE GENOMIC DNA]</scope>
</reference>
<comment type="caution">
    <text evidence="1">The sequence shown here is derived from an EMBL/GenBank/DDBJ whole genome shotgun (WGS) entry which is preliminary data.</text>
</comment>
<organism evidence="1 2">
    <name type="scientific">Candidatus Uhrbacteria bacterium GW2011_GWC1_41_20</name>
    <dbReference type="NCBI Taxonomy" id="1618983"/>
    <lineage>
        <taxon>Bacteria</taxon>
        <taxon>Candidatus Uhriibacteriota</taxon>
    </lineage>
</organism>